<dbReference type="AlphaFoldDB" id="A0A183EI81"/>
<feature type="compositionally biased region" description="Polar residues" evidence="1">
    <location>
        <begin position="11"/>
        <end position="46"/>
    </location>
</feature>
<sequence length="135" mass="14030">LECLYVEKSDNSTSKRSPLLGRQNTIAAQSGNQSMDTRGDTSQALNSNNASYNIRLFTTASTSTPAPSPTPVVALAPQIAITAPVARSLFPSPKTAAASKGTFHAPPHAMAPTSSAVQSASASLMMHFKNLVNVS</sequence>
<protein>
    <submittedName>
        <fullName evidence="2">Polyhomeotic homolog 1</fullName>
    </submittedName>
</protein>
<accession>A0A183EI81</accession>
<feature type="region of interest" description="Disordered" evidence="1">
    <location>
        <begin position="7"/>
        <end position="46"/>
    </location>
</feature>
<organism evidence="2">
    <name type="scientific">Gongylonema pulchrum</name>
    <dbReference type="NCBI Taxonomy" id="637853"/>
    <lineage>
        <taxon>Eukaryota</taxon>
        <taxon>Metazoa</taxon>
        <taxon>Ecdysozoa</taxon>
        <taxon>Nematoda</taxon>
        <taxon>Chromadorea</taxon>
        <taxon>Rhabditida</taxon>
        <taxon>Spirurina</taxon>
        <taxon>Spiruromorpha</taxon>
        <taxon>Spiruroidea</taxon>
        <taxon>Gongylonematidae</taxon>
        <taxon>Gongylonema</taxon>
    </lineage>
</organism>
<evidence type="ECO:0000313" key="2">
    <source>
        <dbReference type="WBParaSite" id="GPUH_0002069701-mRNA-1"/>
    </source>
</evidence>
<name>A0A183EI81_9BILA</name>
<proteinExistence type="predicted"/>
<reference evidence="2" key="1">
    <citation type="submission" date="2016-06" db="UniProtKB">
        <authorList>
            <consortium name="WormBaseParasite"/>
        </authorList>
    </citation>
    <scope>IDENTIFICATION</scope>
</reference>
<dbReference type="WBParaSite" id="GPUH_0002069701-mRNA-1">
    <property type="protein sequence ID" value="GPUH_0002069701-mRNA-1"/>
    <property type="gene ID" value="GPUH_0002069701"/>
</dbReference>
<evidence type="ECO:0000256" key="1">
    <source>
        <dbReference type="SAM" id="MobiDB-lite"/>
    </source>
</evidence>